<reference evidence="1" key="1">
    <citation type="journal article" date="2014" name="Front. Microbiol.">
        <title>High frequency of phylogenetically diverse reductive dehalogenase-homologous genes in deep subseafloor sedimentary metagenomes.</title>
        <authorList>
            <person name="Kawai M."/>
            <person name="Futagami T."/>
            <person name="Toyoda A."/>
            <person name="Takaki Y."/>
            <person name="Nishi S."/>
            <person name="Hori S."/>
            <person name="Arai W."/>
            <person name="Tsubouchi T."/>
            <person name="Morono Y."/>
            <person name="Uchiyama I."/>
            <person name="Ito T."/>
            <person name="Fujiyama A."/>
            <person name="Inagaki F."/>
            <person name="Takami H."/>
        </authorList>
    </citation>
    <scope>NUCLEOTIDE SEQUENCE</scope>
    <source>
        <strain evidence="1">Expedition CK06-06</strain>
    </source>
</reference>
<dbReference type="EMBL" id="BARW01021410">
    <property type="protein sequence ID" value="GAI88577.1"/>
    <property type="molecule type" value="Genomic_DNA"/>
</dbReference>
<name>X1S6B6_9ZZZZ</name>
<gene>
    <name evidence="1" type="ORF">S12H4_35963</name>
</gene>
<comment type="caution">
    <text evidence="1">The sequence shown here is derived from an EMBL/GenBank/DDBJ whole genome shotgun (WGS) entry which is preliminary data.</text>
</comment>
<evidence type="ECO:0000313" key="1">
    <source>
        <dbReference type="EMBL" id="GAI88577.1"/>
    </source>
</evidence>
<proteinExistence type="predicted"/>
<sequence length="99" mass="11588">LSLEFTNFALQKKERDLKYKGKQVLEAVKEDIQNFAEDSIMADNLSTYYGFSMDKERVKFTEVVEKIENGLFDNARSMIDDLNKQIEEKLSESPRERVT</sequence>
<dbReference type="AlphaFoldDB" id="X1S6B6"/>
<accession>X1S6B6</accession>
<protein>
    <submittedName>
        <fullName evidence="1">Uncharacterized protein</fullName>
    </submittedName>
</protein>
<organism evidence="1">
    <name type="scientific">marine sediment metagenome</name>
    <dbReference type="NCBI Taxonomy" id="412755"/>
    <lineage>
        <taxon>unclassified sequences</taxon>
        <taxon>metagenomes</taxon>
        <taxon>ecological metagenomes</taxon>
    </lineage>
</organism>
<feature type="non-terminal residue" evidence="1">
    <location>
        <position position="1"/>
    </location>
</feature>